<evidence type="ECO:0000313" key="3">
    <source>
        <dbReference type="EMBL" id="RVW32470.1"/>
    </source>
</evidence>
<organism evidence="3 4">
    <name type="scientific">Vitis vinifera</name>
    <name type="common">Grape</name>
    <dbReference type="NCBI Taxonomy" id="29760"/>
    <lineage>
        <taxon>Eukaryota</taxon>
        <taxon>Viridiplantae</taxon>
        <taxon>Streptophyta</taxon>
        <taxon>Embryophyta</taxon>
        <taxon>Tracheophyta</taxon>
        <taxon>Spermatophyta</taxon>
        <taxon>Magnoliopsida</taxon>
        <taxon>eudicotyledons</taxon>
        <taxon>Gunneridae</taxon>
        <taxon>Pentapetalae</taxon>
        <taxon>rosids</taxon>
        <taxon>Vitales</taxon>
        <taxon>Vitaceae</taxon>
        <taxon>Viteae</taxon>
        <taxon>Vitis</taxon>
    </lineage>
</organism>
<feature type="domain" description="DOG1" evidence="2">
    <location>
        <begin position="8"/>
        <end position="226"/>
    </location>
</feature>
<dbReference type="GO" id="GO:0043565">
    <property type="term" value="F:sequence-specific DNA binding"/>
    <property type="evidence" value="ECO:0007669"/>
    <property type="project" value="InterPro"/>
</dbReference>
<dbReference type="PROSITE" id="PS51806">
    <property type="entry name" value="DOG1"/>
    <property type="match status" value="1"/>
</dbReference>
<accession>A0A438DAI3</accession>
<protein>
    <submittedName>
        <fullName evidence="3">Protein DOG1-like 4</fullName>
    </submittedName>
</protein>
<dbReference type="AlphaFoldDB" id="A0A438DAI3"/>
<gene>
    <name evidence="3" type="primary">DOGL4_5</name>
    <name evidence="3" type="ORF">CK203_081283</name>
</gene>
<dbReference type="EMBL" id="QGNW01001714">
    <property type="protein sequence ID" value="RVW32470.1"/>
    <property type="molecule type" value="Genomic_DNA"/>
</dbReference>
<dbReference type="InterPro" id="IPR051886">
    <property type="entry name" value="Seed_Dev/Stress_Resp_Reg"/>
</dbReference>
<feature type="coiled-coil region" evidence="1">
    <location>
        <begin position="102"/>
        <end position="136"/>
    </location>
</feature>
<keyword evidence="1" id="KW-0175">Coiled coil</keyword>
<name>A0A438DAI3_VITVI</name>
<dbReference type="Pfam" id="PF14144">
    <property type="entry name" value="DOG1"/>
    <property type="match status" value="1"/>
</dbReference>
<reference evidence="3 4" key="1">
    <citation type="journal article" date="2018" name="PLoS Genet.">
        <title>Population sequencing reveals clonal diversity and ancestral inbreeding in the grapevine cultivar Chardonnay.</title>
        <authorList>
            <person name="Roach M.J."/>
            <person name="Johnson D.L."/>
            <person name="Bohlmann J."/>
            <person name="van Vuuren H.J."/>
            <person name="Jones S.J."/>
            <person name="Pretorius I.S."/>
            <person name="Schmidt S.A."/>
            <person name="Borneman A.R."/>
        </authorList>
    </citation>
    <scope>NUCLEOTIDE SEQUENCE [LARGE SCALE GENOMIC DNA]</scope>
    <source>
        <strain evidence="4">cv. Chardonnay</strain>
        <tissue evidence="3">Leaf</tissue>
    </source>
</reference>
<evidence type="ECO:0000259" key="2">
    <source>
        <dbReference type="PROSITE" id="PS51806"/>
    </source>
</evidence>
<evidence type="ECO:0000313" key="4">
    <source>
        <dbReference type="Proteomes" id="UP000288805"/>
    </source>
</evidence>
<sequence>MAENNNSVILFERFLQRWMVSQEHYLDELLTTERNCGEYGEKEMTDLVSRVLTHYQLYYEQKSRVIERNVFVVFSPPWFTPLERTLLWIGGFKPGLAFRIVAEAVGELSEDQRRRMNELQEETRTEERLLSDELARIQETVAAPPLMELTRQAGRRRDGEILGSDSVTELLSSALETVVRDAELLRMSTAVKVVEILTPIQNVKFLGAVGRFHMKIRTWGLQRNREGGAND</sequence>
<proteinExistence type="predicted"/>
<evidence type="ECO:0000256" key="1">
    <source>
        <dbReference type="SAM" id="Coils"/>
    </source>
</evidence>
<dbReference type="InterPro" id="IPR025422">
    <property type="entry name" value="TGA_domain"/>
</dbReference>
<dbReference type="PANTHER" id="PTHR46354">
    <property type="entry name" value="DOG1 DOMAIN-CONTAINING PROTEIN"/>
    <property type="match status" value="1"/>
</dbReference>
<dbReference type="GO" id="GO:0006351">
    <property type="term" value="P:DNA-templated transcription"/>
    <property type="evidence" value="ECO:0007669"/>
    <property type="project" value="InterPro"/>
</dbReference>
<dbReference type="PANTHER" id="PTHR46354:SF13">
    <property type="entry name" value="PROTEIN DOG1-LIKE 4"/>
    <property type="match status" value="1"/>
</dbReference>
<dbReference type="Proteomes" id="UP000288805">
    <property type="component" value="Unassembled WGS sequence"/>
</dbReference>
<comment type="caution">
    <text evidence="3">The sequence shown here is derived from an EMBL/GenBank/DDBJ whole genome shotgun (WGS) entry which is preliminary data.</text>
</comment>